<reference evidence="3" key="1">
    <citation type="journal article" date="2014" name="Int. J. Syst. Evol. Microbiol.">
        <title>Complete genome sequence of Corynebacterium casei LMG S-19264T (=DSM 44701T), isolated from a smear-ripened cheese.</title>
        <authorList>
            <consortium name="US DOE Joint Genome Institute (JGI-PGF)"/>
            <person name="Walter F."/>
            <person name="Albersmeier A."/>
            <person name="Kalinowski J."/>
            <person name="Ruckert C."/>
        </authorList>
    </citation>
    <scope>NUCLEOTIDE SEQUENCE</scope>
    <source>
        <strain evidence="3">JCM 4646</strain>
    </source>
</reference>
<evidence type="ECO:0000313" key="4">
    <source>
        <dbReference type="Proteomes" id="UP000617734"/>
    </source>
</evidence>
<keyword evidence="1" id="KW-0732">Signal</keyword>
<accession>A0A918YVN9</accession>
<evidence type="ECO:0000313" key="3">
    <source>
        <dbReference type="EMBL" id="GHE26081.1"/>
    </source>
</evidence>
<feature type="chain" id="PRO_5037587976" description="DUF7489 domain-containing protein" evidence="1">
    <location>
        <begin position="29"/>
        <end position="98"/>
    </location>
</feature>
<name>A0A918YVN9_9ACTN</name>
<keyword evidence="4" id="KW-1185">Reference proteome</keyword>
<proteinExistence type="predicted"/>
<dbReference type="Proteomes" id="UP000617734">
    <property type="component" value="Unassembled WGS sequence"/>
</dbReference>
<evidence type="ECO:0000259" key="2">
    <source>
        <dbReference type="Pfam" id="PF24315"/>
    </source>
</evidence>
<feature type="signal peptide" evidence="1">
    <location>
        <begin position="1"/>
        <end position="28"/>
    </location>
</feature>
<dbReference type="Pfam" id="PF24315">
    <property type="entry name" value="DUF7489"/>
    <property type="match status" value="1"/>
</dbReference>
<gene>
    <name evidence="3" type="ORF">GCM10018781_78110</name>
</gene>
<feature type="domain" description="DUF7489" evidence="2">
    <location>
        <begin position="30"/>
        <end position="96"/>
    </location>
</feature>
<dbReference type="InterPro" id="IPR055912">
    <property type="entry name" value="DUF7489"/>
</dbReference>
<reference evidence="3" key="2">
    <citation type="submission" date="2020-09" db="EMBL/GenBank/DDBJ databases">
        <authorList>
            <person name="Sun Q."/>
            <person name="Ohkuma M."/>
        </authorList>
    </citation>
    <scope>NUCLEOTIDE SEQUENCE</scope>
    <source>
        <strain evidence="3">JCM 4646</strain>
    </source>
</reference>
<dbReference type="EMBL" id="BNBO01000089">
    <property type="protein sequence ID" value="GHE26081.1"/>
    <property type="molecule type" value="Genomic_DNA"/>
</dbReference>
<dbReference type="RefSeq" id="WP_190215678.1">
    <property type="nucleotide sequence ID" value="NZ_BNBO01000089.1"/>
</dbReference>
<organism evidence="3 4">
    <name type="scientific">Kitasatospora indigofera</name>
    <dbReference type="NCBI Taxonomy" id="67307"/>
    <lineage>
        <taxon>Bacteria</taxon>
        <taxon>Bacillati</taxon>
        <taxon>Actinomycetota</taxon>
        <taxon>Actinomycetes</taxon>
        <taxon>Kitasatosporales</taxon>
        <taxon>Streptomycetaceae</taxon>
        <taxon>Kitasatospora</taxon>
    </lineage>
</organism>
<dbReference type="AlphaFoldDB" id="A0A918YVN9"/>
<evidence type="ECO:0000256" key="1">
    <source>
        <dbReference type="SAM" id="SignalP"/>
    </source>
</evidence>
<comment type="caution">
    <text evidence="3">The sequence shown here is derived from an EMBL/GenBank/DDBJ whole genome shotgun (WGS) entry which is preliminary data.</text>
</comment>
<dbReference type="GeneID" id="95358019"/>
<sequence>MSGTVFLILSLGPLALVLAMIAAQRANAVDDAYTGEVTDRWVSSSTGTYGTTTRCMIRVRTDEDRELAVAVDGRTYNALGIGDRVVKTPGTRWPVRSE</sequence>
<protein>
    <recommendedName>
        <fullName evidence="2">DUF7489 domain-containing protein</fullName>
    </recommendedName>
</protein>